<name>A0ACB6RYS0_9PLEO</name>
<evidence type="ECO:0000313" key="2">
    <source>
        <dbReference type="Proteomes" id="UP000799754"/>
    </source>
</evidence>
<gene>
    <name evidence="1" type="ORF">BU25DRAFT_448834</name>
</gene>
<proteinExistence type="predicted"/>
<comment type="caution">
    <text evidence="1">The sequence shown here is derived from an EMBL/GenBank/DDBJ whole genome shotgun (WGS) entry which is preliminary data.</text>
</comment>
<sequence>MSAYEDPTIAKPEAQINKINAKVDARLSNASKLITKIQGCHRDNEKHFKKAEILLAEHKVAIIAPHILLAAQILPDTKLKLEVAEYEIKRQSDECKRLEAKHLDARKSEIRVKKENKQLTKIVESLTAQFEGKATPEEKCIKTENEKLMKKLAMLSAQLKSKIEECEIKDQAFNDLREEFAAYLSVNSDTWSHRHDSCNELVAALEEQCGMFAAERDALEANLNTLYHKNNFLTIERDNLQGRFDVNQHAFQIPCRHQLT</sequence>
<evidence type="ECO:0000313" key="1">
    <source>
        <dbReference type="EMBL" id="KAF2627056.1"/>
    </source>
</evidence>
<keyword evidence="2" id="KW-1185">Reference proteome</keyword>
<protein>
    <submittedName>
        <fullName evidence="1">Uncharacterized protein</fullName>
    </submittedName>
</protein>
<dbReference type="EMBL" id="MU006718">
    <property type="protein sequence ID" value="KAF2627056.1"/>
    <property type="molecule type" value="Genomic_DNA"/>
</dbReference>
<organism evidence="1 2">
    <name type="scientific">Macroventuria anomochaeta</name>
    <dbReference type="NCBI Taxonomy" id="301207"/>
    <lineage>
        <taxon>Eukaryota</taxon>
        <taxon>Fungi</taxon>
        <taxon>Dikarya</taxon>
        <taxon>Ascomycota</taxon>
        <taxon>Pezizomycotina</taxon>
        <taxon>Dothideomycetes</taxon>
        <taxon>Pleosporomycetidae</taxon>
        <taxon>Pleosporales</taxon>
        <taxon>Pleosporineae</taxon>
        <taxon>Didymellaceae</taxon>
        <taxon>Macroventuria</taxon>
    </lineage>
</organism>
<reference evidence="1" key="1">
    <citation type="journal article" date="2020" name="Stud. Mycol.">
        <title>101 Dothideomycetes genomes: a test case for predicting lifestyles and emergence of pathogens.</title>
        <authorList>
            <person name="Haridas S."/>
            <person name="Albert R."/>
            <person name="Binder M."/>
            <person name="Bloem J."/>
            <person name="Labutti K."/>
            <person name="Salamov A."/>
            <person name="Andreopoulos B."/>
            <person name="Baker S."/>
            <person name="Barry K."/>
            <person name="Bills G."/>
            <person name="Bluhm B."/>
            <person name="Cannon C."/>
            <person name="Castanera R."/>
            <person name="Culley D."/>
            <person name="Daum C."/>
            <person name="Ezra D."/>
            <person name="Gonzalez J."/>
            <person name="Henrissat B."/>
            <person name="Kuo A."/>
            <person name="Liang C."/>
            <person name="Lipzen A."/>
            <person name="Lutzoni F."/>
            <person name="Magnuson J."/>
            <person name="Mondo S."/>
            <person name="Nolan M."/>
            <person name="Ohm R."/>
            <person name="Pangilinan J."/>
            <person name="Park H.-J."/>
            <person name="Ramirez L."/>
            <person name="Alfaro M."/>
            <person name="Sun H."/>
            <person name="Tritt A."/>
            <person name="Yoshinaga Y."/>
            <person name="Zwiers L.-H."/>
            <person name="Turgeon B."/>
            <person name="Goodwin S."/>
            <person name="Spatafora J."/>
            <person name="Crous P."/>
            <person name="Grigoriev I."/>
        </authorList>
    </citation>
    <scope>NUCLEOTIDE SEQUENCE</scope>
    <source>
        <strain evidence="1">CBS 525.71</strain>
    </source>
</reference>
<dbReference type="Proteomes" id="UP000799754">
    <property type="component" value="Unassembled WGS sequence"/>
</dbReference>
<accession>A0ACB6RYS0</accession>